<dbReference type="Pfam" id="PF17899">
    <property type="entry name" value="Peptidase_M61_N"/>
    <property type="match status" value="1"/>
</dbReference>
<keyword evidence="2" id="KW-0378">Hydrolase</keyword>
<dbReference type="RefSeq" id="WP_115169632.1">
    <property type="nucleotide sequence ID" value="NZ_UGYW01000002.1"/>
</dbReference>
<dbReference type="InterPro" id="IPR036034">
    <property type="entry name" value="PDZ_sf"/>
</dbReference>
<dbReference type="Gene3D" id="2.60.40.3650">
    <property type="match status" value="1"/>
</dbReference>
<accession>A0A380BR90</accession>
<dbReference type="SUPFAM" id="SSF50156">
    <property type="entry name" value="PDZ domain-like"/>
    <property type="match status" value="1"/>
</dbReference>
<dbReference type="Proteomes" id="UP000254893">
    <property type="component" value="Unassembled WGS sequence"/>
</dbReference>
<dbReference type="Pfam" id="PF13180">
    <property type="entry name" value="PDZ_2"/>
    <property type="match status" value="1"/>
</dbReference>
<dbReference type="InterPro" id="IPR007963">
    <property type="entry name" value="Peptidase_M61_catalytic"/>
</dbReference>
<keyword evidence="2" id="KW-0645">Protease</keyword>
<dbReference type="SUPFAM" id="SSF55486">
    <property type="entry name" value="Metalloproteases ('zincins'), catalytic domain"/>
    <property type="match status" value="1"/>
</dbReference>
<gene>
    <name evidence="2" type="ORF">NCTC11388_01446</name>
</gene>
<dbReference type="Gene3D" id="1.10.390.10">
    <property type="entry name" value="Neutral Protease Domain 2"/>
    <property type="match status" value="1"/>
</dbReference>
<dbReference type="AlphaFoldDB" id="A0A380BR90"/>
<protein>
    <submittedName>
        <fullName evidence="2">Predicted protease with the C-terminal PDZ domain</fullName>
    </submittedName>
</protein>
<dbReference type="PIRSF" id="PIRSF016493">
    <property type="entry name" value="Glycyl_aminpptds"/>
    <property type="match status" value="1"/>
</dbReference>
<evidence type="ECO:0000313" key="2">
    <source>
        <dbReference type="EMBL" id="SUJ04617.1"/>
    </source>
</evidence>
<proteinExistence type="predicted"/>
<dbReference type="SMART" id="SM00228">
    <property type="entry name" value="PDZ"/>
    <property type="match status" value="1"/>
</dbReference>
<dbReference type="InterPro" id="IPR001478">
    <property type="entry name" value="PDZ"/>
</dbReference>
<dbReference type="InterPro" id="IPR027268">
    <property type="entry name" value="Peptidase_M4/M1_CTD_sf"/>
</dbReference>
<dbReference type="InterPro" id="IPR024191">
    <property type="entry name" value="Peptidase_M61"/>
</dbReference>
<dbReference type="InterPro" id="IPR040756">
    <property type="entry name" value="Peptidase_M61_N"/>
</dbReference>
<dbReference type="GO" id="GO:0008233">
    <property type="term" value="F:peptidase activity"/>
    <property type="evidence" value="ECO:0007669"/>
    <property type="project" value="UniProtKB-KW"/>
</dbReference>
<evidence type="ECO:0000313" key="3">
    <source>
        <dbReference type="Proteomes" id="UP000254893"/>
    </source>
</evidence>
<dbReference type="Pfam" id="PF05299">
    <property type="entry name" value="Peptidase_M61"/>
    <property type="match status" value="1"/>
</dbReference>
<dbReference type="PROSITE" id="PS50106">
    <property type="entry name" value="PDZ"/>
    <property type="match status" value="1"/>
</dbReference>
<name>A0A380BR90_SPHSI</name>
<dbReference type="Gene3D" id="2.30.42.10">
    <property type="match status" value="1"/>
</dbReference>
<organism evidence="2 3">
    <name type="scientific">Sphingobacterium spiritivorum</name>
    <name type="common">Flavobacterium spiritivorum</name>
    <dbReference type="NCBI Taxonomy" id="258"/>
    <lineage>
        <taxon>Bacteria</taxon>
        <taxon>Pseudomonadati</taxon>
        <taxon>Bacteroidota</taxon>
        <taxon>Sphingobacteriia</taxon>
        <taxon>Sphingobacteriales</taxon>
        <taxon>Sphingobacteriaceae</taxon>
        <taxon>Sphingobacterium</taxon>
    </lineage>
</organism>
<reference evidence="2 3" key="1">
    <citation type="submission" date="2018-06" db="EMBL/GenBank/DDBJ databases">
        <authorList>
            <consortium name="Pathogen Informatics"/>
            <person name="Doyle S."/>
        </authorList>
    </citation>
    <scope>NUCLEOTIDE SEQUENCE [LARGE SCALE GENOMIC DNA]</scope>
    <source>
        <strain evidence="2 3">NCTC11388</strain>
    </source>
</reference>
<sequence>MANSSIAFQVSFSEPQAHYADIKMSVSNFNQDYIDVKMPVWTPGSYLIREYAKNLESFRASDTDDKPLAFEKLSKNTWRIFAGKQNIHVYYRVYCFEVSVRTNFVDDTHAFIVPAATFFYIDGHLDHDSEVTLIPYQNWDKISTGLAAVPDKTNTYYAPDFDILFDSPIEVGNQDIWHFEAADIPHEFAMVGGGNYDKERLSQDLKLIIEEETRIWGTNPNDRYVFITHNYYSGGGGLEHLNSTVLGATRNGYNQETIYKNFLSLAAHEYFHLWNVKRLRPKALGPFDYEAENYTTGLWIMEGFTAYYDNHIIRRCGFTSEDEYLQLLAAEFNTVYNRPGYELQSVGMSSFDTWIKQYRPDENSINTSISYYNKGAMLACALDLSIIAHSDGKQSLDDVIRAAYQRFYVEKGRGFEEEEFRKLTKEVTGQEFQEIFEAVYAHEELDYNRYFNLVGYEMLDTLADTQTHSLGIVLSKNDQRVMITHVERGSTGWAGGLSVKDELIAINGVRLDPAGRELEYALNSGDAGDTLTILVARDGLMRELQIMIGISNKKSLKISPLPEATAEQKQLALYWLNSR</sequence>
<evidence type="ECO:0000259" key="1">
    <source>
        <dbReference type="PROSITE" id="PS50106"/>
    </source>
</evidence>
<dbReference type="EMBL" id="UGYW01000002">
    <property type="protein sequence ID" value="SUJ04617.1"/>
    <property type="molecule type" value="Genomic_DNA"/>
</dbReference>
<feature type="domain" description="PDZ" evidence="1">
    <location>
        <begin position="459"/>
        <end position="511"/>
    </location>
</feature>
<dbReference type="GO" id="GO:0006508">
    <property type="term" value="P:proteolysis"/>
    <property type="evidence" value="ECO:0007669"/>
    <property type="project" value="UniProtKB-KW"/>
</dbReference>